<gene>
    <name evidence="7" type="ORF">M5X12_00965</name>
</gene>
<dbReference type="Gene3D" id="1.10.1020.10">
    <property type="entry name" value="Adenine-specific Methyltransferase, Domain 2"/>
    <property type="match status" value="1"/>
</dbReference>
<reference evidence="7 8" key="1">
    <citation type="submission" date="2022-05" db="EMBL/GenBank/DDBJ databases">
        <title>Genome Sequencing of Bee-Associated Microbes.</title>
        <authorList>
            <person name="Dunlap C."/>
        </authorList>
    </citation>
    <scope>NUCLEOTIDE SEQUENCE [LARGE SCALE GENOMIC DNA]</scope>
    <source>
        <strain evidence="7 8">NRRL B-04010</strain>
    </source>
</reference>
<evidence type="ECO:0000256" key="5">
    <source>
        <dbReference type="ARBA" id="ARBA00022691"/>
    </source>
</evidence>
<dbReference type="EC" id="2.1.1.72" evidence="2"/>
<dbReference type="PANTHER" id="PTHR30481">
    <property type="entry name" value="DNA ADENINE METHYLASE"/>
    <property type="match status" value="1"/>
</dbReference>
<dbReference type="InterPro" id="IPR023095">
    <property type="entry name" value="Ade_MeTrfase_dom_2"/>
</dbReference>
<keyword evidence="8" id="KW-1185">Reference proteome</keyword>
<dbReference type="InterPro" id="IPR029063">
    <property type="entry name" value="SAM-dependent_MTases_sf"/>
</dbReference>
<evidence type="ECO:0000256" key="2">
    <source>
        <dbReference type="ARBA" id="ARBA00011900"/>
    </source>
</evidence>
<dbReference type="Gene3D" id="3.40.50.150">
    <property type="entry name" value="Vaccinia Virus protein VP39"/>
    <property type="match status" value="1"/>
</dbReference>
<dbReference type="SUPFAM" id="SSF53335">
    <property type="entry name" value="S-adenosyl-L-methionine-dependent methyltransferases"/>
    <property type="match status" value="1"/>
</dbReference>
<dbReference type="PRINTS" id="PR00505">
    <property type="entry name" value="D12N6MTFRASE"/>
</dbReference>
<name>A0ABT4GR14_PAEAL</name>
<protein>
    <recommendedName>
        <fullName evidence="2">site-specific DNA-methyltransferase (adenine-specific)</fullName>
        <ecNumber evidence="2">2.1.1.72</ecNumber>
    </recommendedName>
</protein>
<dbReference type="EMBL" id="JAMDNP010000002">
    <property type="protein sequence ID" value="MCY9759134.1"/>
    <property type="molecule type" value="Genomic_DNA"/>
</dbReference>
<organism evidence="7 8">
    <name type="scientific">Paenibacillus alvei</name>
    <name type="common">Bacillus alvei</name>
    <dbReference type="NCBI Taxonomy" id="44250"/>
    <lineage>
        <taxon>Bacteria</taxon>
        <taxon>Bacillati</taxon>
        <taxon>Bacillota</taxon>
        <taxon>Bacilli</taxon>
        <taxon>Bacillales</taxon>
        <taxon>Paenibacillaceae</taxon>
        <taxon>Paenibacillus</taxon>
    </lineage>
</organism>
<evidence type="ECO:0000256" key="1">
    <source>
        <dbReference type="ARBA" id="ARBA00006594"/>
    </source>
</evidence>
<sequence length="334" mass="38836">MGSILSSSVNQGEIMLNCQFCDETYDFTSMPDHNDEGFWCDHCDGFTYYDGHQHHRFTLILEEKGKSKLLPHVPLKLKKQLSLLRYPGGKSKFLPVIYNRIRDGKTKTLVSPYTGGGSLELSFLEAGVVDKLILNDKDIGIYSLFWVVKYMPEQIIDRIKNCKLTHRTYFEAQEIIKTDYHGCTLIDAAWFTLLVNRLAYSGIYKANPLGGRSGTREELLSRWNPDQLCKRIKILHNLSDRFEIYNQDACELIEEHYWQRDATIFIDPPYVGKGKDLYRHFYTEADHYQLQMLLDSLHQGMPGADIILTYDCNPLIEQIYEYPKIERVSRTYSV</sequence>
<dbReference type="PANTHER" id="PTHR30481:SF2">
    <property type="entry name" value="SITE-SPECIFIC DNA-METHYLTRANSFERASE (ADENINE-SPECIFIC)"/>
    <property type="match status" value="1"/>
</dbReference>
<keyword evidence="5" id="KW-0949">S-adenosyl-L-methionine</keyword>
<dbReference type="InterPro" id="IPR012327">
    <property type="entry name" value="MeTrfase_D12"/>
</dbReference>
<dbReference type="RefSeq" id="WP_268594618.1">
    <property type="nucleotide sequence ID" value="NZ_JAMDLX010000105.1"/>
</dbReference>
<dbReference type="GO" id="GO:0008168">
    <property type="term" value="F:methyltransferase activity"/>
    <property type="evidence" value="ECO:0007669"/>
    <property type="project" value="UniProtKB-KW"/>
</dbReference>
<keyword evidence="3 7" id="KW-0489">Methyltransferase</keyword>
<keyword evidence="4" id="KW-0808">Transferase</keyword>
<evidence type="ECO:0000256" key="4">
    <source>
        <dbReference type="ARBA" id="ARBA00022679"/>
    </source>
</evidence>
<dbReference type="Pfam" id="PF02086">
    <property type="entry name" value="MethyltransfD12"/>
    <property type="match status" value="1"/>
</dbReference>
<dbReference type="GO" id="GO:0032259">
    <property type="term" value="P:methylation"/>
    <property type="evidence" value="ECO:0007669"/>
    <property type="project" value="UniProtKB-KW"/>
</dbReference>
<accession>A0ABT4GR14</accession>
<comment type="caution">
    <text evidence="7">The sequence shown here is derived from an EMBL/GenBank/DDBJ whole genome shotgun (WGS) entry which is preliminary data.</text>
</comment>
<evidence type="ECO:0000256" key="3">
    <source>
        <dbReference type="ARBA" id="ARBA00022603"/>
    </source>
</evidence>
<dbReference type="Proteomes" id="UP001527181">
    <property type="component" value="Unassembled WGS sequence"/>
</dbReference>
<evidence type="ECO:0000313" key="7">
    <source>
        <dbReference type="EMBL" id="MCY9759134.1"/>
    </source>
</evidence>
<proteinExistence type="inferred from homology"/>
<comment type="catalytic activity">
    <reaction evidence="6">
        <text>a 2'-deoxyadenosine in DNA + S-adenosyl-L-methionine = an N(6)-methyl-2'-deoxyadenosine in DNA + S-adenosyl-L-homocysteine + H(+)</text>
        <dbReference type="Rhea" id="RHEA:15197"/>
        <dbReference type="Rhea" id="RHEA-COMP:12418"/>
        <dbReference type="Rhea" id="RHEA-COMP:12419"/>
        <dbReference type="ChEBI" id="CHEBI:15378"/>
        <dbReference type="ChEBI" id="CHEBI:57856"/>
        <dbReference type="ChEBI" id="CHEBI:59789"/>
        <dbReference type="ChEBI" id="CHEBI:90615"/>
        <dbReference type="ChEBI" id="CHEBI:90616"/>
        <dbReference type="EC" id="2.1.1.72"/>
    </reaction>
</comment>
<evidence type="ECO:0000256" key="6">
    <source>
        <dbReference type="ARBA" id="ARBA00047942"/>
    </source>
</evidence>
<evidence type="ECO:0000313" key="8">
    <source>
        <dbReference type="Proteomes" id="UP001527181"/>
    </source>
</evidence>
<comment type="similarity">
    <text evidence="1">Belongs to the N(4)/N(6)-methyltransferase family.</text>
</comment>